<name>A0ABS9W712_9PROT</name>
<evidence type="ECO:0000256" key="1">
    <source>
        <dbReference type="SAM" id="Phobius"/>
    </source>
</evidence>
<keyword evidence="3" id="KW-1185">Reference proteome</keyword>
<gene>
    <name evidence="2" type="ORF">MON41_14990</name>
</gene>
<comment type="caution">
    <text evidence="2">The sequence shown here is derived from an EMBL/GenBank/DDBJ whole genome shotgun (WGS) entry which is preliminary data.</text>
</comment>
<dbReference type="EMBL" id="JALBUU010000028">
    <property type="protein sequence ID" value="MCI0755027.1"/>
    <property type="molecule type" value="Genomic_DNA"/>
</dbReference>
<organism evidence="2 3">
    <name type="scientific">Teichococcus vastitatis</name>
    <dbReference type="NCBI Taxonomy" id="2307076"/>
    <lineage>
        <taxon>Bacteria</taxon>
        <taxon>Pseudomonadati</taxon>
        <taxon>Pseudomonadota</taxon>
        <taxon>Alphaproteobacteria</taxon>
        <taxon>Acetobacterales</taxon>
        <taxon>Roseomonadaceae</taxon>
        <taxon>Roseomonas</taxon>
    </lineage>
</organism>
<proteinExistence type="predicted"/>
<accession>A0ABS9W712</accession>
<dbReference type="Proteomes" id="UP001201985">
    <property type="component" value="Unassembled WGS sequence"/>
</dbReference>
<keyword evidence="1" id="KW-0472">Membrane</keyword>
<keyword evidence="1" id="KW-0812">Transmembrane</keyword>
<feature type="transmembrane region" description="Helical" evidence="1">
    <location>
        <begin position="6"/>
        <end position="24"/>
    </location>
</feature>
<protein>
    <submittedName>
        <fullName evidence="2">Uncharacterized protein</fullName>
    </submittedName>
</protein>
<evidence type="ECO:0000313" key="3">
    <source>
        <dbReference type="Proteomes" id="UP001201985"/>
    </source>
</evidence>
<sequence>MDIDLIIIALIIPAAAIFLFERFIAGPVVKEALETAAAEYRALQDGGAQWGPSRLPYSS</sequence>
<reference evidence="2 3" key="1">
    <citation type="submission" date="2022-03" db="EMBL/GenBank/DDBJ databases">
        <title>Complete genome analysis of Roseomonas KG 17.1 : a prolific producer of plant growth promoters.</title>
        <authorList>
            <person name="Saadouli I."/>
            <person name="Najjari A."/>
            <person name="Mosbah A."/>
            <person name="Ouzari H.I."/>
        </authorList>
    </citation>
    <scope>NUCLEOTIDE SEQUENCE [LARGE SCALE GENOMIC DNA]</scope>
    <source>
        <strain evidence="2 3">KG17-1</strain>
    </source>
</reference>
<dbReference type="RefSeq" id="WP_120009566.1">
    <property type="nucleotide sequence ID" value="NZ_JALBUU010000028.1"/>
</dbReference>
<evidence type="ECO:0000313" key="2">
    <source>
        <dbReference type="EMBL" id="MCI0755027.1"/>
    </source>
</evidence>
<keyword evidence="1" id="KW-1133">Transmembrane helix</keyword>